<dbReference type="GO" id="GO:0004066">
    <property type="term" value="F:asparagine synthase (glutamine-hydrolyzing) activity"/>
    <property type="evidence" value="ECO:0007669"/>
    <property type="project" value="InterPro"/>
</dbReference>
<dbReference type="InterPro" id="IPR051786">
    <property type="entry name" value="ASN_synthetase/amidase"/>
</dbReference>
<dbReference type="InterPro" id="IPR001962">
    <property type="entry name" value="Asn_synthase"/>
</dbReference>
<dbReference type="AlphaFoldDB" id="A0A383E773"/>
<feature type="non-terminal residue" evidence="2">
    <location>
        <position position="169"/>
    </location>
</feature>
<dbReference type="SUPFAM" id="SSF52402">
    <property type="entry name" value="Adenine nucleotide alpha hydrolases-like"/>
    <property type="match status" value="1"/>
</dbReference>
<dbReference type="PANTHER" id="PTHR43284:SF1">
    <property type="entry name" value="ASPARAGINE SYNTHETASE"/>
    <property type="match status" value="1"/>
</dbReference>
<proteinExistence type="predicted"/>
<dbReference type="Pfam" id="PF00733">
    <property type="entry name" value="Asn_synthase"/>
    <property type="match status" value="1"/>
</dbReference>
<dbReference type="GO" id="GO:0006529">
    <property type="term" value="P:asparagine biosynthetic process"/>
    <property type="evidence" value="ECO:0007669"/>
    <property type="project" value="InterPro"/>
</dbReference>
<dbReference type="InterPro" id="IPR014729">
    <property type="entry name" value="Rossmann-like_a/b/a_fold"/>
</dbReference>
<dbReference type="EMBL" id="UINC01223465">
    <property type="protein sequence ID" value="SVE52676.1"/>
    <property type="molecule type" value="Genomic_DNA"/>
</dbReference>
<dbReference type="Gene3D" id="3.40.50.620">
    <property type="entry name" value="HUPs"/>
    <property type="match status" value="1"/>
</dbReference>
<dbReference type="PANTHER" id="PTHR43284">
    <property type="entry name" value="ASPARAGINE SYNTHETASE (GLUTAMINE-HYDROLYZING)"/>
    <property type="match status" value="1"/>
</dbReference>
<accession>A0A383E773</accession>
<name>A0A383E773_9ZZZZ</name>
<evidence type="ECO:0000313" key="2">
    <source>
        <dbReference type="EMBL" id="SVE52676.1"/>
    </source>
</evidence>
<sequence>MRNELELAADKSTTIHPNPSEICNILTLRYNPKIKPLLPIKTWDRFQPDSTVLSIGDIENSILDSLKQKIESNKIKKISIALSGGVDSTLILAILRKTFPDIEIEAITIKFAESVDESSVAAKIAENFEANHHIVYLENYLEELPKAISIIKMPFWDLHWYHVVKKSQS</sequence>
<gene>
    <name evidence="2" type="ORF">METZ01_LOCUS505530</name>
</gene>
<protein>
    <recommendedName>
        <fullName evidence="1">Asparagine synthetase domain-containing protein</fullName>
    </recommendedName>
</protein>
<reference evidence="2" key="1">
    <citation type="submission" date="2018-05" db="EMBL/GenBank/DDBJ databases">
        <authorList>
            <person name="Lanie J.A."/>
            <person name="Ng W.-L."/>
            <person name="Kazmierczak K.M."/>
            <person name="Andrzejewski T.M."/>
            <person name="Davidsen T.M."/>
            <person name="Wayne K.J."/>
            <person name="Tettelin H."/>
            <person name="Glass J.I."/>
            <person name="Rusch D."/>
            <person name="Podicherti R."/>
            <person name="Tsui H.-C.T."/>
            <person name="Winkler M.E."/>
        </authorList>
    </citation>
    <scope>NUCLEOTIDE SEQUENCE</scope>
</reference>
<feature type="domain" description="Asparagine synthetase" evidence="1">
    <location>
        <begin position="77"/>
        <end position="158"/>
    </location>
</feature>
<organism evidence="2">
    <name type="scientific">marine metagenome</name>
    <dbReference type="NCBI Taxonomy" id="408172"/>
    <lineage>
        <taxon>unclassified sequences</taxon>
        <taxon>metagenomes</taxon>
        <taxon>ecological metagenomes</taxon>
    </lineage>
</organism>
<evidence type="ECO:0000259" key="1">
    <source>
        <dbReference type="Pfam" id="PF00733"/>
    </source>
</evidence>